<dbReference type="EMBL" id="CM003375">
    <property type="protein sequence ID" value="KOM43564.1"/>
    <property type="molecule type" value="Genomic_DNA"/>
</dbReference>
<gene>
    <name evidence="1" type="ORF">LR48_Vigan05g116900</name>
</gene>
<organism evidence="1 2">
    <name type="scientific">Phaseolus angularis</name>
    <name type="common">Azuki bean</name>
    <name type="synonym">Vigna angularis</name>
    <dbReference type="NCBI Taxonomy" id="3914"/>
    <lineage>
        <taxon>Eukaryota</taxon>
        <taxon>Viridiplantae</taxon>
        <taxon>Streptophyta</taxon>
        <taxon>Embryophyta</taxon>
        <taxon>Tracheophyta</taxon>
        <taxon>Spermatophyta</taxon>
        <taxon>Magnoliopsida</taxon>
        <taxon>eudicotyledons</taxon>
        <taxon>Gunneridae</taxon>
        <taxon>Pentapetalae</taxon>
        <taxon>rosids</taxon>
        <taxon>fabids</taxon>
        <taxon>Fabales</taxon>
        <taxon>Fabaceae</taxon>
        <taxon>Papilionoideae</taxon>
        <taxon>50 kb inversion clade</taxon>
        <taxon>NPAAA clade</taxon>
        <taxon>indigoferoid/millettioid clade</taxon>
        <taxon>Phaseoleae</taxon>
        <taxon>Vigna</taxon>
    </lineage>
</organism>
<evidence type="ECO:0000313" key="1">
    <source>
        <dbReference type="EMBL" id="KOM43564.1"/>
    </source>
</evidence>
<reference evidence="2" key="1">
    <citation type="journal article" date="2015" name="Proc. Natl. Acad. Sci. U.S.A.">
        <title>Genome sequencing of adzuki bean (Vigna angularis) provides insight into high starch and low fat accumulation and domestication.</title>
        <authorList>
            <person name="Yang K."/>
            <person name="Tian Z."/>
            <person name="Chen C."/>
            <person name="Luo L."/>
            <person name="Zhao B."/>
            <person name="Wang Z."/>
            <person name="Yu L."/>
            <person name="Li Y."/>
            <person name="Sun Y."/>
            <person name="Li W."/>
            <person name="Chen Y."/>
            <person name="Li Y."/>
            <person name="Zhang Y."/>
            <person name="Ai D."/>
            <person name="Zhao J."/>
            <person name="Shang C."/>
            <person name="Ma Y."/>
            <person name="Wu B."/>
            <person name="Wang M."/>
            <person name="Gao L."/>
            <person name="Sun D."/>
            <person name="Zhang P."/>
            <person name="Guo F."/>
            <person name="Wang W."/>
            <person name="Li Y."/>
            <person name="Wang J."/>
            <person name="Varshney R.K."/>
            <person name="Wang J."/>
            <person name="Ling H.Q."/>
            <person name="Wan P."/>
        </authorList>
    </citation>
    <scope>NUCLEOTIDE SEQUENCE</scope>
    <source>
        <strain evidence="2">cv. Jingnong 6</strain>
    </source>
</reference>
<evidence type="ECO:0000313" key="2">
    <source>
        <dbReference type="Proteomes" id="UP000053144"/>
    </source>
</evidence>
<sequence length="88" mass="10094">MSLCLLHSSYLPPLKLSWFIKGVTRHVMTILQRMIDCRDMSEDTVAWGKTNKALQVARETSVEHALNNREGRNVHSNVHLHLPSNVFI</sequence>
<name>A0A0L9ULX8_PHAAN</name>
<proteinExistence type="predicted"/>
<protein>
    <submittedName>
        <fullName evidence="1">Uncharacterized protein</fullName>
    </submittedName>
</protein>
<accession>A0A0L9ULX8</accession>
<dbReference type="Gramene" id="KOM43564">
    <property type="protein sequence ID" value="KOM43564"/>
    <property type="gene ID" value="LR48_Vigan05g116900"/>
</dbReference>
<dbReference type="Proteomes" id="UP000053144">
    <property type="component" value="Chromosome 5"/>
</dbReference>
<dbReference type="AlphaFoldDB" id="A0A0L9ULX8"/>